<dbReference type="EMBL" id="VDER01000066">
    <property type="protein sequence ID" value="TPD49052.1"/>
    <property type="molecule type" value="Genomic_DNA"/>
</dbReference>
<feature type="non-terminal residue" evidence="1">
    <location>
        <position position="1"/>
    </location>
</feature>
<dbReference type="Proteomes" id="UP000315366">
    <property type="component" value="Unassembled WGS sequence"/>
</dbReference>
<comment type="caution">
    <text evidence="1">The sequence shown here is derived from an EMBL/GenBank/DDBJ whole genome shotgun (WGS) entry which is preliminary data.</text>
</comment>
<gene>
    <name evidence="1" type="ORF">FHI80_21015</name>
</gene>
<reference evidence="1" key="1">
    <citation type="submission" date="2019-05" db="EMBL/GenBank/DDBJ databases">
        <title>Whole genome sequence of Mycobacterium orygis isolated from a cattle in Chennai, India.</title>
        <authorList>
            <person name="Refaya A.K."/>
            <person name="Kumar N."/>
            <person name="Veerasamy M."/>
            <person name="Raj D."/>
            <person name="Balaji S."/>
            <person name="Peacock S.J."/>
            <person name="Palaniyandi K."/>
        </authorList>
    </citation>
    <scope>NUCLEOTIDE SEQUENCE</scope>
    <source>
        <strain evidence="1">NIRTAH144</strain>
    </source>
</reference>
<keyword evidence="2" id="KW-1185">Reference proteome</keyword>
<sequence>TTLNARDQPPAEVSDQRVSGLTGAVQTARPGWC</sequence>
<organism evidence="1 2">
    <name type="scientific">Mycobacterium orygis</name>
    <dbReference type="NCBI Taxonomy" id="1305738"/>
    <lineage>
        <taxon>Bacteria</taxon>
        <taxon>Bacillati</taxon>
        <taxon>Actinomycetota</taxon>
        <taxon>Actinomycetes</taxon>
        <taxon>Mycobacteriales</taxon>
        <taxon>Mycobacteriaceae</taxon>
        <taxon>Mycobacterium</taxon>
        <taxon>Mycobacterium tuberculosis complex</taxon>
    </lineage>
</organism>
<name>A0ACD3TM13_9MYCO</name>
<evidence type="ECO:0000313" key="1">
    <source>
        <dbReference type="EMBL" id="TPD49052.1"/>
    </source>
</evidence>
<proteinExistence type="predicted"/>
<evidence type="ECO:0000313" key="2">
    <source>
        <dbReference type="Proteomes" id="UP000315366"/>
    </source>
</evidence>
<accession>A0ACD3TM13</accession>
<protein>
    <submittedName>
        <fullName evidence="1">Phospholipase</fullName>
    </submittedName>
</protein>